<dbReference type="AlphaFoldDB" id="A0AA38M5A5"/>
<dbReference type="PANTHER" id="PTHR24409:SF295">
    <property type="entry name" value="AZ2-RELATED"/>
    <property type="match status" value="1"/>
</dbReference>
<dbReference type="FunFam" id="3.30.160.60:FF:000446">
    <property type="entry name" value="Zinc finger protein"/>
    <property type="match status" value="1"/>
</dbReference>
<name>A0AA38M5A5_9CUCU</name>
<keyword evidence="10" id="KW-1185">Reference proteome</keyword>
<evidence type="ECO:0000256" key="5">
    <source>
        <dbReference type="PROSITE-ProRule" id="PRU00042"/>
    </source>
</evidence>
<dbReference type="Pfam" id="PF13894">
    <property type="entry name" value="zf-C2H2_4"/>
    <property type="match status" value="1"/>
</dbReference>
<gene>
    <name evidence="9" type="ORF">Zmor_022293</name>
</gene>
<dbReference type="PROSITE" id="PS50157">
    <property type="entry name" value="ZINC_FINGER_C2H2_2"/>
    <property type="match status" value="7"/>
</dbReference>
<feature type="domain" description="C2H2-type" evidence="7">
    <location>
        <begin position="523"/>
        <end position="545"/>
    </location>
</feature>
<feature type="binding site" evidence="6">
    <location>
        <position position="20"/>
    </location>
    <ligand>
        <name>Zn(2+)</name>
        <dbReference type="ChEBI" id="CHEBI:29105"/>
    </ligand>
</feature>
<feature type="domain" description="ZAD" evidence="8">
    <location>
        <begin position="15"/>
        <end position="86"/>
    </location>
</feature>
<dbReference type="GO" id="GO:0000977">
    <property type="term" value="F:RNA polymerase II transcription regulatory region sequence-specific DNA binding"/>
    <property type="evidence" value="ECO:0007669"/>
    <property type="project" value="TreeGrafter"/>
</dbReference>
<keyword evidence="3 5" id="KW-0863">Zinc-finger</keyword>
<evidence type="ECO:0000256" key="3">
    <source>
        <dbReference type="ARBA" id="ARBA00022771"/>
    </source>
</evidence>
<reference evidence="9" key="1">
    <citation type="journal article" date="2023" name="G3 (Bethesda)">
        <title>Whole genome assemblies of Zophobas morio and Tenebrio molitor.</title>
        <authorList>
            <person name="Kaur S."/>
            <person name="Stinson S.A."/>
            <person name="diCenzo G.C."/>
        </authorList>
    </citation>
    <scope>NUCLEOTIDE SEQUENCE</scope>
    <source>
        <strain evidence="9">QUZm001</strain>
    </source>
</reference>
<feature type="domain" description="C2H2-type" evidence="7">
    <location>
        <begin position="406"/>
        <end position="434"/>
    </location>
</feature>
<keyword evidence="2" id="KW-0677">Repeat</keyword>
<dbReference type="SUPFAM" id="SSF57667">
    <property type="entry name" value="beta-beta-alpha zinc fingers"/>
    <property type="match status" value="4"/>
</dbReference>
<evidence type="ECO:0000256" key="2">
    <source>
        <dbReference type="ARBA" id="ARBA00022737"/>
    </source>
</evidence>
<dbReference type="PANTHER" id="PTHR24409">
    <property type="entry name" value="ZINC FINGER PROTEIN 142"/>
    <property type="match status" value="1"/>
</dbReference>
<dbReference type="InterPro" id="IPR036236">
    <property type="entry name" value="Znf_C2H2_sf"/>
</dbReference>
<dbReference type="SMART" id="SM00355">
    <property type="entry name" value="ZnF_C2H2"/>
    <property type="match status" value="14"/>
</dbReference>
<evidence type="ECO:0000256" key="6">
    <source>
        <dbReference type="PROSITE-ProRule" id="PRU01263"/>
    </source>
</evidence>
<sequence length="545" mass="63268">MDIDTIDSKIRYQPRVCRLCLALTTTYFSLVEDTRTAGMLEALTSLRILPSDDISTVTCLKCLLNLKLAFSIQQNMLKAEQRFRQHFFSVPIKQERDLENVEPEEHKFDMDVTHLMKVDQDSPPEEYICDFCGKKWSSRSDLSRHKKNVHMQVTCPICAKTIKKGNIKAHMDNKHATTGEIHACDICGIEKSSKVALYKHKHWVHKLKKCHICNEEFTSILLKKHLATHSPPREPPMKVELQDPEITLQRERHICDLCGVEKSTKATLTRHRHSVHKLSKCNICEKVVKSESLRKHLKTHDTLPIKTIKVENVDCDDALNMNPEDEFSCEICGKTKTSLKALNRHKSSVHVEGECPICKKKMAQVNLKPHIERHSKLFAVCELCGVSVVKQDLRRHMFNVHTVRKLKCAFCDKIFRKHYSRTLHERREHLNEGNYTCDRCGKRFYNPRRLRKHIEGIHLKLRPHVCEFCSVGFSSKFALQTHKRQHTNERPYKCDFCGEGFRQKVSLKSHLKSQHDVEEELNFVCDVCGKSFASTIALKTHQRIH</sequence>
<dbReference type="EMBL" id="JALNTZ010000007">
    <property type="protein sequence ID" value="KAJ3644570.1"/>
    <property type="molecule type" value="Genomic_DNA"/>
</dbReference>
<dbReference type="PROSITE" id="PS00028">
    <property type="entry name" value="ZINC_FINGER_C2H2_1"/>
    <property type="match status" value="5"/>
</dbReference>
<comment type="caution">
    <text evidence="9">The sequence shown here is derived from an EMBL/GenBank/DDBJ whole genome shotgun (WGS) entry which is preliminary data.</text>
</comment>
<dbReference type="SUPFAM" id="SSF57716">
    <property type="entry name" value="Glucocorticoid receptor-like (DNA-binding domain)"/>
    <property type="match status" value="1"/>
</dbReference>
<dbReference type="InterPro" id="IPR012934">
    <property type="entry name" value="Znf_AD"/>
</dbReference>
<dbReference type="FunFam" id="3.30.160.60:FF:001049">
    <property type="entry name" value="zinc finger protein 319"/>
    <property type="match status" value="1"/>
</dbReference>
<dbReference type="SMART" id="SM00868">
    <property type="entry name" value="zf-AD"/>
    <property type="match status" value="1"/>
</dbReference>
<feature type="domain" description="C2H2-type" evidence="7">
    <location>
        <begin position="492"/>
        <end position="520"/>
    </location>
</feature>
<accession>A0AA38M5A5</accession>
<feature type="domain" description="C2H2-type" evidence="7">
    <location>
        <begin position="327"/>
        <end position="350"/>
    </location>
</feature>
<dbReference type="GO" id="GO:0008270">
    <property type="term" value="F:zinc ion binding"/>
    <property type="evidence" value="ECO:0007669"/>
    <property type="project" value="UniProtKB-UniRule"/>
</dbReference>
<evidence type="ECO:0000259" key="8">
    <source>
        <dbReference type="PROSITE" id="PS51915"/>
    </source>
</evidence>
<feature type="binding site" evidence="6">
    <location>
        <position position="59"/>
    </location>
    <ligand>
        <name>Zn(2+)</name>
        <dbReference type="ChEBI" id="CHEBI:29105"/>
    </ligand>
</feature>
<dbReference type="Proteomes" id="UP001168821">
    <property type="component" value="Unassembled WGS sequence"/>
</dbReference>
<dbReference type="GO" id="GO:0005634">
    <property type="term" value="C:nucleus"/>
    <property type="evidence" value="ECO:0007669"/>
    <property type="project" value="InterPro"/>
</dbReference>
<dbReference type="InterPro" id="IPR013087">
    <property type="entry name" value="Znf_C2H2_type"/>
</dbReference>
<proteinExistence type="predicted"/>
<dbReference type="Pfam" id="PF07776">
    <property type="entry name" value="zf-AD"/>
    <property type="match status" value="1"/>
</dbReference>
<dbReference type="Pfam" id="PF13912">
    <property type="entry name" value="zf-C2H2_6"/>
    <property type="match status" value="2"/>
</dbReference>
<dbReference type="Gene3D" id="3.30.160.60">
    <property type="entry name" value="Classic Zinc Finger"/>
    <property type="match status" value="7"/>
</dbReference>
<feature type="binding site" evidence="6">
    <location>
        <position position="17"/>
    </location>
    <ligand>
        <name>Zn(2+)</name>
        <dbReference type="ChEBI" id="CHEBI:29105"/>
    </ligand>
</feature>
<evidence type="ECO:0000313" key="10">
    <source>
        <dbReference type="Proteomes" id="UP001168821"/>
    </source>
</evidence>
<evidence type="ECO:0000313" key="9">
    <source>
        <dbReference type="EMBL" id="KAJ3644570.1"/>
    </source>
</evidence>
<evidence type="ECO:0000256" key="1">
    <source>
        <dbReference type="ARBA" id="ARBA00022723"/>
    </source>
</evidence>
<dbReference type="PROSITE" id="PS51915">
    <property type="entry name" value="ZAD"/>
    <property type="match status" value="1"/>
</dbReference>
<organism evidence="9 10">
    <name type="scientific">Zophobas morio</name>
    <dbReference type="NCBI Taxonomy" id="2755281"/>
    <lineage>
        <taxon>Eukaryota</taxon>
        <taxon>Metazoa</taxon>
        <taxon>Ecdysozoa</taxon>
        <taxon>Arthropoda</taxon>
        <taxon>Hexapoda</taxon>
        <taxon>Insecta</taxon>
        <taxon>Pterygota</taxon>
        <taxon>Neoptera</taxon>
        <taxon>Endopterygota</taxon>
        <taxon>Coleoptera</taxon>
        <taxon>Polyphaga</taxon>
        <taxon>Cucujiformia</taxon>
        <taxon>Tenebrionidae</taxon>
        <taxon>Zophobas</taxon>
    </lineage>
</organism>
<feature type="domain" description="C2H2-type" evidence="7">
    <location>
        <begin position="435"/>
        <end position="463"/>
    </location>
</feature>
<feature type="domain" description="C2H2-type" evidence="7">
    <location>
        <begin position="127"/>
        <end position="150"/>
    </location>
</feature>
<keyword evidence="4 6" id="KW-0862">Zinc</keyword>
<keyword evidence="1 6" id="KW-0479">Metal-binding</keyword>
<protein>
    <submittedName>
        <fullName evidence="9">Uncharacterized protein</fullName>
    </submittedName>
</protein>
<dbReference type="GO" id="GO:0000981">
    <property type="term" value="F:DNA-binding transcription factor activity, RNA polymerase II-specific"/>
    <property type="evidence" value="ECO:0007669"/>
    <property type="project" value="TreeGrafter"/>
</dbReference>
<dbReference type="Pfam" id="PF00096">
    <property type="entry name" value="zf-C2H2"/>
    <property type="match status" value="3"/>
</dbReference>
<feature type="binding site" evidence="6">
    <location>
        <position position="62"/>
    </location>
    <ligand>
        <name>Zn(2+)</name>
        <dbReference type="ChEBI" id="CHEBI:29105"/>
    </ligand>
</feature>
<evidence type="ECO:0000259" key="7">
    <source>
        <dbReference type="PROSITE" id="PS50157"/>
    </source>
</evidence>
<evidence type="ECO:0000256" key="4">
    <source>
        <dbReference type="ARBA" id="ARBA00022833"/>
    </source>
</evidence>
<feature type="domain" description="C2H2-type" evidence="7">
    <location>
        <begin position="464"/>
        <end position="491"/>
    </location>
</feature>